<protein>
    <submittedName>
        <fullName evidence="1">Uncharacterized protein</fullName>
    </submittedName>
</protein>
<name>A0A0D6JBE1_9HYPH</name>
<dbReference type="AlphaFoldDB" id="A0A0D6JBE1"/>
<accession>A0A0D6JBE1</accession>
<keyword evidence="2" id="KW-1185">Reference proteome</keyword>
<dbReference type="Proteomes" id="UP000033187">
    <property type="component" value="Chromosome 1"/>
</dbReference>
<dbReference type="KEGG" id="fil:BN1229_v1_0646"/>
<evidence type="ECO:0000313" key="1">
    <source>
        <dbReference type="EMBL" id="CPR16102.1"/>
    </source>
</evidence>
<proteinExistence type="predicted"/>
<gene>
    <name evidence="1" type="ORF">YBN1229_v1_0650</name>
</gene>
<sequence>MCCSTPPLWRMLTTASLSEVSNWQCIGWGTVIFPLEIPPPAIKDGKSAFCRHACCKDPPVDPLCAHPFSTGAKGFARLDRSLKCYSSFALLDGLSLLTSLFYSKGHLVLSFSS</sequence>
<reference evidence="2" key="1">
    <citation type="submission" date="2015-02" db="EMBL/GenBank/DDBJ databases">
        <authorList>
            <person name="Chooi Y.-H."/>
        </authorList>
    </citation>
    <scope>NUCLEOTIDE SEQUENCE [LARGE SCALE GENOMIC DNA]</scope>
    <source>
        <strain evidence="2">strain Y</strain>
    </source>
</reference>
<evidence type="ECO:0000313" key="2">
    <source>
        <dbReference type="Proteomes" id="UP000033187"/>
    </source>
</evidence>
<dbReference type="EMBL" id="LN829119">
    <property type="protein sequence ID" value="CPR16102.1"/>
    <property type="molecule type" value="Genomic_DNA"/>
</dbReference>
<dbReference type="KEGG" id="fiy:BN1229_v1_0650"/>
<organism evidence="1 2">
    <name type="scientific">Candidatus Filomicrobium marinum</name>
    <dbReference type="NCBI Taxonomy" id="1608628"/>
    <lineage>
        <taxon>Bacteria</taxon>
        <taxon>Pseudomonadati</taxon>
        <taxon>Pseudomonadota</taxon>
        <taxon>Alphaproteobacteria</taxon>
        <taxon>Hyphomicrobiales</taxon>
        <taxon>Hyphomicrobiaceae</taxon>
        <taxon>Filomicrobium</taxon>
    </lineage>
</organism>